<organism evidence="1 2">
    <name type="scientific">Engystomops pustulosus</name>
    <name type="common">Tungara frog</name>
    <name type="synonym">Physalaemus pustulosus</name>
    <dbReference type="NCBI Taxonomy" id="76066"/>
    <lineage>
        <taxon>Eukaryota</taxon>
        <taxon>Metazoa</taxon>
        <taxon>Chordata</taxon>
        <taxon>Craniata</taxon>
        <taxon>Vertebrata</taxon>
        <taxon>Euteleostomi</taxon>
        <taxon>Amphibia</taxon>
        <taxon>Batrachia</taxon>
        <taxon>Anura</taxon>
        <taxon>Neobatrachia</taxon>
        <taxon>Hyloidea</taxon>
        <taxon>Leptodactylidae</taxon>
        <taxon>Leiuperinae</taxon>
        <taxon>Engystomops</taxon>
    </lineage>
</organism>
<protein>
    <submittedName>
        <fullName evidence="1">Uncharacterized protein</fullName>
    </submittedName>
</protein>
<name>A0AAV7ADI4_ENGPU</name>
<gene>
    <name evidence="1" type="ORF">GDO81_018343</name>
</gene>
<evidence type="ECO:0000313" key="1">
    <source>
        <dbReference type="EMBL" id="KAG8557136.1"/>
    </source>
</evidence>
<proteinExistence type="predicted"/>
<dbReference type="AlphaFoldDB" id="A0AAV7ADI4"/>
<reference evidence="1" key="1">
    <citation type="thesis" date="2020" institute="ProQuest LLC" country="789 East Eisenhower Parkway, Ann Arbor, MI, USA">
        <title>Comparative Genomics and Chromosome Evolution.</title>
        <authorList>
            <person name="Mudd A.B."/>
        </authorList>
    </citation>
    <scope>NUCLEOTIDE SEQUENCE</scope>
    <source>
        <strain evidence="1">237g6f4</strain>
        <tissue evidence="1">Blood</tissue>
    </source>
</reference>
<dbReference type="Proteomes" id="UP000824782">
    <property type="component" value="Unassembled WGS sequence"/>
</dbReference>
<dbReference type="EMBL" id="WNYA01000009">
    <property type="protein sequence ID" value="KAG8557136.1"/>
    <property type="molecule type" value="Genomic_DNA"/>
</dbReference>
<sequence>MILDQPSVISGAYKAVAPLPFFTLQLCLLRLMNPPQTHQKPPNKREHKGSLKCGICVSGYTQLCRCMIYQVNPFRLINWEILV</sequence>
<accession>A0AAV7ADI4</accession>
<evidence type="ECO:0000313" key="2">
    <source>
        <dbReference type="Proteomes" id="UP000824782"/>
    </source>
</evidence>
<comment type="caution">
    <text evidence="1">The sequence shown here is derived from an EMBL/GenBank/DDBJ whole genome shotgun (WGS) entry which is preliminary data.</text>
</comment>
<keyword evidence="2" id="KW-1185">Reference proteome</keyword>